<name>A0A4S4B442_9RHOO</name>
<dbReference type="PANTHER" id="PTHR30401">
    <property type="entry name" value="TRNA 2-SELENOURIDINE SYNTHASE"/>
    <property type="match status" value="1"/>
</dbReference>
<dbReference type="Pfam" id="PF00581">
    <property type="entry name" value="Rhodanese"/>
    <property type="match status" value="1"/>
</dbReference>
<dbReference type="NCBIfam" id="NF008752">
    <property type="entry name" value="PRK11784.1-4"/>
    <property type="match status" value="1"/>
</dbReference>
<protein>
    <submittedName>
        <fullName evidence="3">tRNA 2-selenouridine(34) synthase MnmH</fullName>
    </submittedName>
</protein>
<dbReference type="PANTHER" id="PTHR30401:SF0">
    <property type="entry name" value="TRNA 2-SELENOURIDINE SYNTHASE"/>
    <property type="match status" value="1"/>
</dbReference>
<organism evidence="3 4">
    <name type="scientific">Pseudothauera nasutitermitis</name>
    <dbReference type="NCBI Taxonomy" id="2565930"/>
    <lineage>
        <taxon>Bacteria</taxon>
        <taxon>Pseudomonadati</taxon>
        <taxon>Pseudomonadota</taxon>
        <taxon>Betaproteobacteria</taxon>
        <taxon>Rhodocyclales</taxon>
        <taxon>Zoogloeaceae</taxon>
        <taxon>Pseudothauera</taxon>
    </lineage>
</organism>
<dbReference type="Pfam" id="PF26341">
    <property type="entry name" value="AAA_SelU"/>
    <property type="match status" value="1"/>
</dbReference>
<dbReference type="NCBIfam" id="NF008750">
    <property type="entry name" value="PRK11784.1-2"/>
    <property type="match status" value="1"/>
</dbReference>
<dbReference type="SMART" id="SM00450">
    <property type="entry name" value="RHOD"/>
    <property type="match status" value="1"/>
</dbReference>
<dbReference type="Proteomes" id="UP000308430">
    <property type="component" value="Unassembled WGS sequence"/>
</dbReference>
<reference evidence="3 4" key="1">
    <citation type="submission" date="2019-04" db="EMBL/GenBank/DDBJ databases">
        <title>Azoarcus nasutitermitis sp. nov. isolated from termite nest.</title>
        <authorList>
            <person name="Lin S.-Y."/>
            <person name="Hameed A."/>
            <person name="Hsu Y.-H."/>
            <person name="Young C.-C."/>
        </authorList>
    </citation>
    <scope>NUCLEOTIDE SEQUENCE [LARGE SCALE GENOMIC DNA]</scope>
    <source>
        <strain evidence="3 4">CC-YHH838</strain>
    </source>
</reference>
<dbReference type="InterPro" id="IPR036873">
    <property type="entry name" value="Rhodanese-like_dom_sf"/>
</dbReference>
<dbReference type="RefSeq" id="WP_136346851.1">
    <property type="nucleotide sequence ID" value="NZ_SSOC01000001.1"/>
</dbReference>
<dbReference type="OrthoDB" id="9808735at2"/>
<keyword evidence="1" id="KW-0711">Selenium</keyword>
<dbReference type="PROSITE" id="PS50206">
    <property type="entry name" value="RHODANESE_3"/>
    <property type="match status" value="1"/>
</dbReference>
<dbReference type="InterPro" id="IPR058840">
    <property type="entry name" value="AAA_SelU"/>
</dbReference>
<dbReference type="InterPro" id="IPR001763">
    <property type="entry name" value="Rhodanese-like_dom"/>
</dbReference>
<dbReference type="GO" id="GO:0002098">
    <property type="term" value="P:tRNA wobble uridine modification"/>
    <property type="evidence" value="ECO:0007669"/>
    <property type="project" value="InterPro"/>
</dbReference>
<dbReference type="Gene3D" id="3.40.250.10">
    <property type="entry name" value="Rhodanese-like domain"/>
    <property type="match status" value="1"/>
</dbReference>
<evidence type="ECO:0000256" key="1">
    <source>
        <dbReference type="ARBA" id="ARBA00023266"/>
    </source>
</evidence>
<dbReference type="EMBL" id="SSOC01000001">
    <property type="protein sequence ID" value="THF67442.1"/>
    <property type="molecule type" value="Genomic_DNA"/>
</dbReference>
<evidence type="ECO:0000259" key="2">
    <source>
        <dbReference type="PROSITE" id="PS50206"/>
    </source>
</evidence>
<dbReference type="AlphaFoldDB" id="A0A4S4B442"/>
<dbReference type="InterPro" id="IPR001307">
    <property type="entry name" value="Thiosulphate_STrfase_CS"/>
</dbReference>
<dbReference type="GO" id="GO:0043828">
    <property type="term" value="F:tRNA 2-selenouridine synthase activity"/>
    <property type="evidence" value="ECO:0007669"/>
    <property type="project" value="InterPro"/>
</dbReference>
<feature type="domain" description="Rhodanese" evidence="2">
    <location>
        <begin position="17"/>
        <end position="133"/>
    </location>
</feature>
<proteinExistence type="predicted"/>
<dbReference type="PROSITE" id="PS00380">
    <property type="entry name" value="RHODANESE_1"/>
    <property type="match status" value="1"/>
</dbReference>
<evidence type="ECO:0000313" key="4">
    <source>
        <dbReference type="Proteomes" id="UP000308430"/>
    </source>
</evidence>
<comment type="caution">
    <text evidence="3">The sequence shown here is derived from an EMBL/GenBank/DDBJ whole genome shotgun (WGS) entry which is preliminary data.</text>
</comment>
<dbReference type="NCBIfam" id="TIGR03167">
    <property type="entry name" value="tRNA_sel_U_synt"/>
    <property type="match status" value="1"/>
</dbReference>
<dbReference type="GO" id="GO:0004792">
    <property type="term" value="F:thiosulfate-cyanide sulfurtransferase activity"/>
    <property type="evidence" value="ECO:0007669"/>
    <property type="project" value="InterPro"/>
</dbReference>
<dbReference type="SUPFAM" id="SSF52821">
    <property type="entry name" value="Rhodanese/Cell cycle control phosphatase"/>
    <property type="match status" value="1"/>
</dbReference>
<sequence length="351" mass="38972">MKKGLATVAQHSDFDEIIDARTPAEFAEDHLPGAINLPVLDNQQRIVVGTCYKQQSPFEARRIGAAMVMENLARHLSGPLADKPKNWRPLVYCWRGGLRSGTFVTWLRTVGWNAHQMEGGYKAWRRMVVEEIEQRCAALDLRVICGPTGSAKTRVLEALARHGAQVIDLEGLAAHRGSVLGALPDRPQPSQKAFETALFSTLHALDPARPVFIEAESRKIGQLHVPETLIGRMRASPCVAIEASRAARLEFLLRDYAWLGDDPVRLQASLGRLKGLQSNETLERWNDLAARCDLSALFAELIDLHYDPLYRRSQGQHFTRLEGAAAIECDTLDSAGIDRVAGAILERTTRQ</sequence>
<keyword evidence="4" id="KW-1185">Reference proteome</keyword>
<dbReference type="InterPro" id="IPR017582">
    <property type="entry name" value="SelU"/>
</dbReference>
<evidence type="ECO:0000313" key="3">
    <source>
        <dbReference type="EMBL" id="THF67442.1"/>
    </source>
</evidence>
<accession>A0A4S4B442</accession>
<gene>
    <name evidence="3" type="primary">mnmH</name>
    <name evidence="3" type="ORF">E6C76_03505</name>
</gene>